<reference evidence="3 5" key="2">
    <citation type="submission" date="2019-03" db="EMBL/GenBank/DDBJ databases">
        <title>Genomic Encyclopedia of Type Strains, Phase IV (KMG-IV): sequencing the most valuable type-strain genomes for metagenomic binning, comparative biology and taxonomic classification.</title>
        <authorList>
            <person name="Goeker M."/>
        </authorList>
    </citation>
    <scope>NUCLEOTIDE SEQUENCE [LARGE SCALE GENOMIC DNA]</scope>
    <source>
        <strain evidence="3 5">DSM 15264</strain>
    </source>
</reference>
<reference evidence="2 4" key="1">
    <citation type="submission" date="2018-02" db="EMBL/GenBank/DDBJ databases">
        <title>Reclassifiation of [Polyangium] brachysporum DSM 7029 as Guopingzhaonella breviflexa gen. nov., sp. nov., a member of the family Comamonadaceae.</title>
        <authorList>
            <person name="Tang B."/>
        </authorList>
    </citation>
    <scope>NUCLEOTIDE SEQUENCE [LARGE SCALE GENOMIC DNA]</scope>
    <source>
        <strain evidence="2 4">DSM 15344</strain>
    </source>
</reference>
<evidence type="ECO:0000313" key="4">
    <source>
        <dbReference type="Proteomes" id="UP000239406"/>
    </source>
</evidence>
<sequence>MELPKLQWIRRCAQRFLDTNPWLDADQAITLAAGLWPLADEWRSPEEAADTEAAAWEDDPDEPPPAARRTLH</sequence>
<protein>
    <submittedName>
        <fullName evidence="2">Uncharacterized protein</fullName>
    </submittedName>
</protein>
<gene>
    <name evidence="2" type="ORF">C1702_04800</name>
    <name evidence="3" type="ORF">EV676_101414</name>
</gene>
<evidence type="ECO:0000313" key="3">
    <source>
        <dbReference type="EMBL" id="TCP09835.1"/>
    </source>
</evidence>
<accession>A0A2S5T7K4</accession>
<evidence type="ECO:0000313" key="5">
    <source>
        <dbReference type="Proteomes" id="UP000294772"/>
    </source>
</evidence>
<dbReference type="EMBL" id="SLXF01000001">
    <property type="protein sequence ID" value="TCP09835.1"/>
    <property type="molecule type" value="Genomic_DNA"/>
</dbReference>
<dbReference type="RefSeq" id="WP_104356549.1">
    <property type="nucleotide sequence ID" value="NZ_CALFFA010000022.1"/>
</dbReference>
<feature type="compositionally biased region" description="Acidic residues" evidence="1">
    <location>
        <begin position="47"/>
        <end position="62"/>
    </location>
</feature>
<dbReference type="Proteomes" id="UP000239406">
    <property type="component" value="Unassembled WGS sequence"/>
</dbReference>
<dbReference type="OrthoDB" id="9169649at2"/>
<evidence type="ECO:0000313" key="2">
    <source>
        <dbReference type="EMBL" id="PPE70857.1"/>
    </source>
</evidence>
<organism evidence="2 4">
    <name type="scientific">Caldimonas thermodepolymerans</name>
    <dbReference type="NCBI Taxonomy" id="215580"/>
    <lineage>
        <taxon>Bacteria</taxon>
        <taxon>Pseudomonadati</taxon>
        <taxon>Pseudomonadota</taxon>
        <taxon>Betaproteobacteria</taxon>
        <taxon>Burkholderiales</taxon>
        <taxon>Sphaerotilaceae</taxon>
        <taxon>Caldimonas</taxon>
    </lineage>
</organism>
<keyword evidence="4" id="KW-1185">Reference proteome</keyword>
<dbReference type="AlphaFoldDB" id="A0A2S5T7K4"/>
<dbReference type="Proteomes" id="UP000294772">
    <property type="component" value="Unassembled WGS sequence"/>
</dbReference>
<comment type="caution">
    <text evidence="2">The sequence shown here is derived from an EMBL/GenBank/DDBJ whole genome shotgun (WGS) entry which is preliminary data.</text>
</comment>
<dbReference type="EMBL" id="PSNY01000004">
    <property type="protein sequence ID" value="PPE70857.1"/>
    <property type="molecule type" value="Genomic_DNA"/>
</dbReference>
<proteinExistence type="predicted"/>
<evidence type="ECO:0000256" key="1">
    <source>
        <dbReference type="SAM" id="MobiDB-lite"/>
    </source>
</evidence>
<name>A0A2S5T7K4_9BURK</name>
<feature type="region of interest" description="Disordered" evidence="1">
    <location>
        <begin position="44"/>
        <end position="72"/>
    </location>
</feature>